<dbReference type="Pfam" id="PF01740">
    <property type="entry name" value="STAS"/>
    <property type="match status" value="1"/>
</dbReference>
<protein>
    <submittedName>
        <fullName evidence="2">STAS domain-containing protein</fullName>
    </submittedName>
</protein>
<comment type="caution">
    <text evidence="2">The sequence shown here is derived from an EMBL/GenBank/DDBJ whole genome shotgun (WGS) entry which is preliminary data.</text>
</comment>
<accession>A0ABV8VMS7</accession>
<dbReference type="InterPro" id="IPR036513">
    <property type="entry name" value="STAS_dom_sf"/>
</dbReference>
<dbReference type="Gene3D" id="3.30.750.24">
    <property type="entry name" value="STAS domain"/>
    <property type="match status" value="1"/>
</dbReference>
<dbReference type="SUPFAM" id="SSF52091">
    <property type="entry name" value="SpoIIaa-like"/>
    <property type="match status" value="1"/>
</dbReference>
<dbReference type="EMBL" id="JBHSDL010000025">
    <property type="protein sequence ID" value="MFC4376090.1"/>
    <property type="molecule type" value="Genomic_DNA"/>
</dbReference>
<keyword evidence="3" id="KW-1185">Reference proteome</keyword>
<organism evidence="2 3">
    <name type="scientific">Nocardia halotolerans</name>
    <dbReference type="NCBI Taxonomy" id="1755878"/>
    <lineage>
        <taxon>Bacteria</taxon>
        <taxon>Bacillati</taxon>
        <taxon>Actinomycetota</taxon>
        <taxon>Actinomycetes</taxon>
        <taxon>Mycobacteriales</taxon>
        <taxon>Nocardiaceae</taxon>
        <taxon>Nocardia</taxon>
    </lineage>
</organism>
<dbReference type="Proteomes" id="UP001595844">
    <property type="component" value="Unassembled WGS sequence"/>
</dbReference>
<gene>
    <name evidence="2" type="ORF">ACFO5K_18500</name>
</gene>
<proteinExistence type="predicted"/>
<reference evidence="3" key="1">
    <citation type="journal article" date="2019" name="Int. J. Syst. Evol. Microbiol.">
        <title>The Global Catalogue of Microorganisms (GCM) 10K type strain sequencing project: providing services to taxonomists for standard genome sequencing and annotation.</title>
        <authorList>
            <consortium name="The Broad Institute Genomics Platform"/>
            <consortium name="The Broad Institute Genome Sequencing Center for Infectious Disease"/>
            <person name="Wu L."/>
            <person name="Ma J."/>
        </authorList>
    </citation>
    <scope>NUCLEOTIDE SEQUENCE [LARGE SCALE GENOMIC DNA]</scope>
    <source>
        <strain evidence="3">IBRC-M 10490</strain>
    </source>
</reference>
<dbReference type="CDD" id="cd07043">
    <property type="entry name" value="STAS_anti-anti-sigma_factors"/>
    <property type="match status" value="1"/>
</dbReference>
<sequence length="157" mass="16914">MTTHSSHAERQPLPAFDGESPDVCARLRAELESRPTAVVLRVHGDIDAYTLTRWGHVLDDAFHRATSSGHLVVDVSEVAFISCRSILDLAGRAQQHHGTTCVSVVHAAPSVVDRIVDAAGLTQWLRLHTDADAAIGTGPALRLRSHHDSGRGTPTHL</sequence>
<evidence type="ECO:0000313" key="2">
    <source>
        <dbReference type="EMBL" id="MFC4376090.1"/>
    </source>
</evidence>
<name>A0ABV8VMS7_9NOCA</name>
<evidence type="ECO:0000313" key="3">
    <source>
        <dbReference type="Proteomes" id="UP001595844"/>
    </source>
</evidence>
<dbReference type="PROSITE" id="PS50801">
    <property type="entry name" value="STAS"/>
    <property type="match status" value="1"/>
</dbReference>
<evidence type="ECO:0000259" key="1">
    <source>
        <dbReference type="PROSITE" id="PS50801"/>
    </source>
</evidence>
<dbReference type="RefSeq" id="WP_378564206.1">
    <property type="nucleotide sequence ID" value="NZ_JBHSDL010000025.1"/>
</dbReference>
<feature type="domain" description="STAS" evidence="1">
    <location>
        <begin position="27"/>
        <end position="138"/>
    </location>
</feature>
<dbReference type="InterPro" id="IPR002645">
    <property type="entry name" value="STAS_dom"/>
</dbReference>